<evidence type="ECO:0000313" key="1">
    <source>
        <dbReference type="EMBL" id="MBW0572766.1"/>
    </source>
</evidence>
<organism evidence="1 2">
    <name type="scientific">Austropuccinia psidii MF-1</name>
    <dbReference type="NCBI Taxonomy" id="1389203"/>
    <lineage>
        <taxon>Eukaryota</taxon>
        <taxon>Fungi</taxon>
        <taxon>Dikarya</taxon>
        <taxon>Basidiomycota</taxon>
        <taxon>Pucciniomycotina</taxon>
        <taxon>Pucciniomycetes</taxon>
        <taxon>Pucciniales</taxon>
        <taxon>Sphaerophragmiaceae</taxon>
        <taxon>Austropuccinia</taxon>
    </lineage>
</organism>
<reference evidence="1" key="1">
    <citation type="submission" date="2021-03" db="EMBL/GenBank/DDBJ databases">
        <title>Draft genome sequence of rust myrtle Austropuccinia psidii MF-1, a brazilian biotype.</title>
        <authorList>
            <person name="Quecine M.C."/>
            <person name="Pachon D.M.R."/>
            <person name="Bonatelli M.L."/>
            <person name="Correr F.H."/>
            <person name="Franceschini L.M."/>
            <person name="Leite T.F."/>
            <person name="Margarido G.R.A."/>
            <person name="Almeida C.A."/>
            <person name="Ferrarezi J.A."/>
            <person name="Labate C.A."/>
        </authorList>
    </citation>
    <scope>NUCLEOTIDE SEQUENCE</scope>
    <source>
        <strain evidence="1">MF-1</strain>
    </source>
</reference>
<dbReference type="AlphaFoldDB" id="A0A9Q3PTL3"/>
<protein>
    <submittedName>
        <fullName evidence="1">Uncharacterized protein</fullName>
    </submittedName>
</protein>
<name>A0A9Q3PTL3_9BASI</name>
<proteinExistence type="predicted"/>
<accession>A0A9Q3PTL3</accession>
<dbReference type="EMBL" id="AVOT02090723">
    <property type="protein sequence ID" value="MBW0572766.1"/>
    <property type="molecule type" value="Genomic_DNA"/>
</dbReference>
<keyword evidence="2" id="KW-1185">Reference proteome</keyword>
<gene>
    <name evidence="1" type="ORF">O181_112481</name>
</gene>
<evidence type="ECO:0000313" key="2">
    <source>
        <dbReference type="Proteomes" id="UP000765509"/>
    </source>
</evidence>
<sequence length="198" mass="23217">MELNNMDLSEEIFEEEIKREKKRDAMNFKRNIYDLGGKKPREKAPTKNIIAENHHVEIAHSFRNFSTTYITLGYEIIPIMAILDETSPLNIIPIRMATEMGIGLKSTQMHVWKNHILKNKTAGKFLVTVTAGETTYLRFSATRIHYVLLGQQFYDYFNIVRKLRNYPQEEGKNKELRASRSGIEEYKGHNLEKEDKEY</sequence>
<comment type="caution">
    <text evidence="1">The sequence shown here is derived from an EMBL/GenBank/DDBJ whole genome shotgun (WGS) entry which is preliminary data.</text>
</comment>
<dbReference type="Proteomes" id="UP000765509">
    <property type="component" value="Unassembled WGS sequence"/>
</dbReference>